<dbReference type="InterPro" id="IPR036162">
    <property type="entry name" value="Resolvase-like_N_sf"/>
</dbReference>
<dbReference type="PROSITE" id="PS51736">
    <property type="entry name" value="RECOMBINASES_3"/>
    <property type="match status" value="1"/>
</dbReference>
<evidence type="ECO:0000256" key="1">
    <source>
        <dbReference type="ARBA" id="ARBA00023125"/>
    </source>
</evidence>
<dbReference type="GO" id="GO:0003677">
    <property type="term" value="F:DNA binding"/>
    <property type="evidence" value="ECO:0007669"/>
    <property type="project" value="UniProtKB-KW"/>
</dbReference>
<dbReference type="PANTHER" id="PTHR30461:SF2">
    <property type="entry name" value="SERINE RECOMBINASE PINE-RELATED"/>
    <property type="match status" value="1"/>
</dbReference>
<comment type="caution">
    <text evidence="5">The sequence shown here is derived from an EMBL/GenBank/DDBJ whole genome shotgun (WGS) entry which is preliminary data.</text>
</comment>
<evidence type="ECO:0000313" key="6">
    <source>
        <dbReference type="Proteomes" id="UP000653411"/>
    </source>
</evidence>
<dbReference type="GO" id="GO:0000150">
    <property type="term" value="F:DNA strand exchange activity"/>
    <property type="evidence" value="ECO:0007669"/>
    <property type="project" value="InterPro"/>
</dbReference>
<sequence length="379" mass="41346">MLRVSTQEQTQGYGLDLQERAGCAYVSGRPGWVLSPGLIFRDVGVSGAIIERPAMLRLEEAARQGLIDVIVVHKFDRIGRTGAVFWTWIWAMEDLGVSFVSVTQDIDTTTDSGRRQLQFHALMAEAERNLFRERTQSGRQRAALEGGWPGGPPPWGYAIEKTGRHGSRLVIAEAEARVVLKAVSLIVDEKKNVSETARELNAHGCLSRSGRPWTASNVHRRLKSSALFDGEVVFRNPARGGKKGTRLDEEGVPLRGDSVTIPVPRILSEERAKALAKALGELGHSSHAAAEHYPLTGRIRGMCGHGYVGSYHNSQGARYYRCGGGNNGRAKETGCADPCLTADDAEAAVRKEVVRILSGPEWPAGVSWHRPNAYPRGHG</sequence>
<evidence type="ECO:0000313" key="5">
    <source>
        <dbReference type="EMBL" id="GGN37624.1"/>
    </source>
</evidence>
<dbReference type="EMBL" id="BMML01000026">
    <property type="protein sequence ID" value="GGN37624.1"/>
    <property type="molecule type" value="Genomic_DNA"/>
</dbReference>
<feature type="domain" description="Resolvase/invertase-type recombinase catalytic" evidence="3">
    <location>
        <begin position="1"/>
        <end position="146"/>
    </location>
</feature>
<evidence type="ECO:0000256" key="2">
    <source>
        <dbReference type="ARBA" id="ARBA00023172"/>
    </source>
</evidence>
<dbReference type="CDD" id="cd00338">
    <property type="entry name" value="Ser_Recombinase"/>
    <property type="match status" value="1"/>
</dbReference>
<dbReference type="InterPro" id="IPR011109">
    <property type="entry name" value="DNA_bind_recombinase_dom"/>
</dbReference>
<dbReference type="Proteomes" id="UP000653411">
    <property type="component" value="Unassembled WGS sequence"/>
</dbReference>
<organism evidence="5 6">
    <name type="scientific">Streptomyces fuscichromogenes</name>
    <dbReference type="NCBI Taxonomy" id="1324013"/>
    <lineage>
        <taxon>Bacteria</taxon>
        <taxon>Bacillati</taxon>
        <taxon>Actinomycetota</taxon>
        <taxon>Actinomycetes</taxon>
        <taxon>Kitasatosporales</taxon>
        <taxon>Streptomycetaceae</taxon>
        <taxon>Streptomyces</taxon>
    </lineage>
</organism>
<keyword evidence="2" id="KW-0233">DNA recombination</keyword>
<evidence type="ECO:0000259" key="4">
    <source>
        <dbReference type="PROSITE" id="PS51737"/>
    </source>
</evidence>
<dbReference type="InterPro" id="IPR025827">
    <property type="entry name" value="Zn_ribbon_recom_dom"/>
</dbReference>
<proteinExistence type="predicted"/>
<dbReference type="PANTHER" id="PTHR30461">
    <property type="entry name" value="DNA-INVERTASE FROM LAMBDOID PROPHAGE"/>
    <property type="match status" value="1"/>
</dbReference>
<dbReference type="Pfam" id="PF07508">
    <property type="entry name" value="Recombinase"/>
    <property type="match status" value="1"/>
</dbReference>
<dbReference type="Pfam" id="PF13408">
    <property type="entry name" value="Zn_ribbon_recom"/>
    <property type="match status" value="1"/>
</dbReference>
<dbReference type="SMART" id="SM00857">
    <property type="entry name" value="Resolvase"/>
    <property type="match status" value="1"/>
</dbReference>
<dbReference type="InterPro" id="IPR050639">
    <property type="entry name" value="SSR_resolvase"/>
</dbReference>
<keyword evidence="6" id="KW-1185">Reference proteome</keyword>
<dbReference type="PROSITE" id="PS51737">
    <property type="entry name" value="RECOMBINASE_DNA_BIND"/>
    <property type="match status" value="1"/>
</dbReference>
<dbReference type="InterPro" id="IPR006119">
    <property type="entry name" value="Resolv_N"/>
</dbReference>
<gene>
    <name evidence="5" type="ORF">GCM10011578_082060</name>
</gene>
<dbReference type="AlphaFoldDB" id="A0A917XLQ4"/>
<dbReference type="InterPro" id="IPR038109">
    <property type="entry name" value="DNA_bind_recomb_sf"/>
</dbReference>
<accession>A0A917XLQ4</accession>
<dbReference type="Gene3D" id="3.40.50.1390">
    <property type="entry name" value="Resolvase, N-terminal catalytic domain"/>
    <property type="match status" value="1"/>
</dbReference>
<reference evidence="5" key="2">
    <citation type="submission" date="2020-09" db="EMBL/GenBank/DDBJ databases">
        <authorList>
            <person name="Sun Q."/>
            <person name="Zhou Y."/>
        </authorList>
    </citation>
    <scope>NUCLEOTIDE SEQUENCE</scope>
    <source>
        <strain evidence="5">CGMCC 4.7110</strain>
    </source>
</reference>
<keyword evidence="1" id="KW-0238">DNA-binding</keyword>
<reference evidence="5" key="1">
    <citation type="journal article" date="2014" name="Int. J. Syst. Evol. Microbiol.">
        <title>Complete genome sequence of Corynebacterium casei LMG S-19264T (=DSM 44701T), isolated from a smear-ripened cheese.</title>
        <authorList>
            <consortium name="US DOE Joint Genome Institute (JGI-PGF)"/>
            <person name="Walter F."/>
            <person name="Albersmeier A."/>
            <person name="Kalinowski J."/>
            <person name="Ruckert C."/>
        </authorList>
    </citation>
    <scope>NUCLEOTIDE SEQUENCE</scope>
    <source>
        <strain evidence="5">CGMCC 4.7110</strain>
    </source>
</reference>
<protein>
    <submittedName>
        <fullName evidence="5">Uncharacterized protein</fullName>
    </submittedName>
</protein>
<name>A0A917XLQ4_9ACTN</name>
<dbReference type="SUPFAM" id="SSF53041">
    <property type="entry name" value="Resolvase-like"/>
    <property type="match status" value="1"/>
</dbReference>
<feature type="domain" description="Recombinase" evidence="4">
    <location>
        <begin position="154"/>
        <end position="285"/>
    </location>
</feature>
<dbReference type="Gene3D" id="3.90.1750.20">
    <property type="entry name" value="Putative Large Serine Recombinase, Chain B, Domain 2"/>
    <property type="match status" value="1"/>
</dbReference>
<evidence type="ECO:0000259" key="3">
    <source>
        <dbReference type="PROSITE" id="PS51736"/>
    </source>
</evidence>
<dbReference type="Pfam" id="PF00239">
    <property type="entry name" value="Resolvase"/>
    <property type="match status" value="1"/>
</dbReference>